<sequence length="82" mass="9576">MTWKASEREVLRKKMATEERKKAHFQMLQMEKIKNAEAAVKREMAKSRLTRRAKAPTETTNRVASSVVKARKRTPAEQARYD</sequence>
<name>A0AAD7RV18_9TELE</name>
<organism evidence="2 3">
    <name type="scientific">Aldrovandia affinis</name>
    <dbReference type="NCBI Taxonomy" id="143900"/>
    <lineage>
        <taxon>Eukaryota</taxon>
        <taxon>Metazoa</taxon>
        <taxon>Chordata</taxon>
        <taxon>Craniata</taxon>
        <taxon>Vertebrata</taxon>
        <taxon>Euteleostomi</taxon>
        <taxon>Actinopterygii</taxon>
        <taxon>Neopterygii</taxon>
        <taxon>Teleostei</taxon>
        <taxon>Notacanthiformes</taxon>
        <taxon>Halosauridae</taxon>
        <taxon>Aldrovandia</taxon>
    </lineage>
</organism>
<dbReference type="Proteomes" id="UP001221898">
    <property type="component" value="Unassembled WGS sequence"/>
</dbReference>
<gene>
    <name evidence="2" type="ORF">AAFF_G00099070</name>
</gene>
<feature type="region of interest" description="Disordered" evidence="1">
    <location>
        <begin position="46"/>
        <end position="82"/>
    </location>
</feature>
<evidence type="ECO:0000313" key="3">
    <source>
        <dbReference type="Proteomes" id="UP001221898"/>
    </source>
</evidence>
<proteinExistence type="predicted"/>
<accession>A0AAD7RV18</accession>
<evidence type="ECO:0000256" key="1">
    <source>
        <dbReference type="SAM" id="MobiDB-lite"/>
    </source>
</evidence>
<protein>
    <submittedName>
        <fullName evidence="2">Uncharacterized protein</fullName>
    </submittedName>
</protein>
<keyword evidence="3" id="KW-1185">Reference proteome</keyword>
<evidence type="ECO:0000313" key="2">
    <source>
        <dbReference type="EMBL" id="KAJ8390775.1"/>
    </source>
</evidence>
<reference evidence="2" key="1">
    <citation type="journal article" date="2023" name="Science">
        <title>Genome structures resolve the early diversification of teleost fishes.</title>
        <authorList>
            <person name="Parey E."/>
            <person name="Louis A."/>
            <person name="Montfort J."/>
            <person name="Bouchez O."/>
            <person name="Roques C."/>
            <person name="Iampietro C."/>
            <person name="Lluch J."/>
            <person name="Castinel A."/>
            <person name="Donnadieu C."/>
            <person name="Desvignes T."/>
            <person name="Floi Bucao C."/>
            <person name="Jouanno E."/>
            <person name="Wen M."/>
            <person name="Mejri S."/>
            <person name="Dirks R."/>
            <person name="Jansen H."/>
            <person name="Henkel C."/>
            <person name="Chen W.J."/>
            <person name="Zahm M."/>
            <person name="Cabau C."/>
            <person name="Klopp C."/>
            <person name="Thompson A.W."/>
            <person name="Robinson-Rechavi M."/>
            <person name="Braasch I."/>
            <person name="Lecointre G."/>
            <person name="Bobe J."/>
            <person name="Postlethwait J.H."/>
            <person name="Berthelot C."/>
            <person name="Roest Crollius H."/>
            <person name="Guiguen Y."/>
        </authorList>
    </citation>
    <scope>NUCLEOTIDE SEQUENCE</scope>
    <source>
        <strain evidence="2">NC1722</strain>
    </source>
</reference>
<dbReference type="AlphaFoldDB" id="A0AAD7RV18"/>
<comment type="caution">
    <text evidence="2">The sequence shown here is derived from an EMBL/GenBank/DDBJ whole genome shotgun (WGS) entry which is preliminary data.</text>
</comment>
<dbReference type="EMBL" id="JAINUG010000165">
    <property type="protein sequence ID" value="KAJ8390775.1"/>
    <property type="molecule type" value="Genomic_DNA"/>
</dbReference>